<evidence type="ECO:0000313" key="3">
    <source>
        <dbReference type="Proteomes" id="UP000050761"/>
    </source>
</evidence>
<accession>A0A3P8D9X0</accession>
<dbReference type="AlphaFoldDB" id="A0A183FYM4"/>
<evidence type="ECO:0000313" key="2">
    <source>
        <dbReference type="EMBL" id="VDO97328.1"/>
    </source>
</evidence>
<feature type="region of interest" description="Disordered" evidence="1">
    <location>
        <begin position="28"/>
        <end position="56"/>
    </location>
</feature>
<gene>
    <name evidence="2" type="ORF">HPBE_LOCUS13762</name>
</gene>
<organism evidence="3 4">
    <name type="scientific">Heligmosomoides polygyrus</name>
    <name type="common">Parasitic roundworm</name>
    <dbReference type="NCBI Taxonomy" id="6339"/>
    <lineage>
        <taxon>Eukaryota</taxon>
        <taxon>Metazoa</taxon>
        <taxon>Ecdysozoa</taxon>
        <taxon>Nematoda</taxon>
        <taxon>Chromadorea</taxon>
        <taxon>Rhabditida</taxon>
        <taxon>Rhabditina</taxon>
        <taxon>Rhabditomorpha</taxon>
        <taxon>Strongyloidea</taxon>
        <taxon>Heligmosomidae</taxon>
        <taxon>Heligmosomoides</taxon>
    </lineage>
</organism>
<protein>
    <submittedName>
        <fullName evidence="4">Secreted protein</fullName>
    </submittedName>
</protein>
<dbReference type="WBParaSite" id="HPBE_0001376101-mRNA-1">
    <property type="protein sequence ID" value="HPBE_0001376101-mRNA-1"/>
    <property type="gene ID" value="HPBE_0001376101"/>
</dbReference>
<sequence length="91" mass="9183">MLLLQRISSTLSLQRSAEDGGTVAALYSSSSAGSRRPYGRADHPAGNCRPSPAGAHAGADLLGCQQSSAAVCPSLSDSLSSPSWPNPRASG</sequence>
<evidence type="ECO:0000313" key="4">
    <source>
        <dbReference type="WBParaSite" id="HPBE_0001376101-mRNA-1"/>
    </source>
</evidence>
<name>A0A183FYM4_HELPZ</name>
<dbReference type="Proteomes" id="UP000050761">
    <property type="component" value="Unassembled WGS sequence"/>
</dbReference>
<proteinExistence type="predicted"/>
<reference evidence="4" key="2">
    <citation type="submission" date="2019-09" db="UniProtKB">
        <authorList>
            <consortium name="WormBaseParasite"/>
        </authorList>
    </citation>
    <scope>IDENTIFICATION</scope>
</reference>
<reference evidence="2 3" key="1">
    <citation type="submission" date="2018-11" db="EMBL/GenBank/DDBJ databases">
        <authorList>
            <consortium name="Pathogen Informatics"/>
        </authorList>
    </citation>
    <scope>NUCLEOTIDE SEQUENCE [LARGE SCALE GENOMIC DNA]</scope>
</reference>
<dbReference type="EMBL" id="UZAH01028060">
    <property type="protein sequence ID" value="VDO97328.1"/>
    <property type="molecule type" value="Genomic_DNA"/>
</dbReference>
<keyword evidence="3" id="KW-1185">Reference proteome</keyword>
<evidence type="ECO:0000256" key="1">
    <source>
        <dbReference type="SAM" id="MobiDB-lite"/>
    </source>
</evidence>
<accession>A0A183FYM4</accession>